<dbReference type="AlphaFoldDB" id="A0A1J1HP85"/>
<proteinExistence type="predicted"/>
<evidence type="ECO:0000313" key="2">
    <source>
        <dbReference type="EMBL" id="CRK89864.1"/>
    </source>
</evidence>
<accession>A0A1J1HP85</accession>
<sequence>MIKPQALAKHIENRHLPPSLMDDGIIQVSDPMFVSLADNKANGSSQIIPPIEPRKTHNAYSKSKGIATKEAISPPINNTKLPDHAFEKPNGIPSNNIISISTYNSPIRNASEENQNMENHPN</sequence>
<protein>
    <submittedName>
        <fullName evidence="2">CLUMA_CG003556, isoform A</fullName>
    </submittedName>
</protein>
<gene>
    <name evidence="2" type="ORF">CLUMA_CG003556</name>
</gene>
<evidence type="ECO:0000256" key="1">
    <source>
        <dbReference type="SAM" id="MobiDB-lite"/>
    </source>
</evidence>
<dbReference type="EMBL" id="CVRI01000014">
    <property type="protein sequence ID" value="CRK89864.1"/>
    <property type="molecule type" value="Genomic_DNA"/>
</dbReference>
<keyword evidence="3" id="KW-1185">Reference proteome</keyword>
<dbReference type="Proteomes" id="UP000183832">
    <property type="component" value="Unassembled WGS sequence"/>
</dbReference>
<reference evidence="2 3" key="1">
    <citation type="submission" date="2015-04" db="EMBL/GenBank/DDBJ databases">
        <authorList>
            <person name="Syromyatnikov M.Y."/>
            <person name="Popov V.N."/>
        </authorList>
    </citation>
    <scope>NUCLEOTIDE SEQUENCE [LARGE SCALE GENOMIC DNA]</scope>
</reference>
<organism evidence="2 3">
    <name type="scientific">Clunio marinus</name>
    <dbReference type="NCBI Taxonomy" id="568069"/>
    <lineage>
        <taxon>Eukaryota</taxon>
        <taxon>Metazoa</taxon>
        <taxon>Ecdysozoa</taxon>
        <taxon>Arthropoda</taxon>
        <taxon>Hexapoda</taxon>
        <taxon>Insecta</taxon>
        <taxon>Pterygota</taxon>
        <taxon>Neoptera</taxon>
        <taxon>Endopterygota</taxon>
        <taxon>Diptera</taxon>
        <taxon>Nematocera</taxon>
        <taxon>Chironomoidea</taxon>
        <taxon>Chironomidae</taxon>
        <taxon>Clunio</taxon>
    </lineage>
</organism>
<feature type="region of interest" description="Disordered" evidence="1">
    <location>
        <begin position="42"/>
        <end position="97"/>
    </location>
</feature>
<evidence type="ECO:0000313" key="3">
    <source>
        <dbReference type="Proteomes" id="UP000183832"/>
    </source>
</evidence>
<name>A0A1J1HP85_9DIPT</name>